<evidence type="ECO:0000259" key="1">
    <source>
        <dbReference type="PROSITE" id="PS00028"/>
    </source>
</evidence>
<dbReference type="AlphaFoldDB" id="A0AAV1LKG3"/>
<dbReference type="InterPro" id="IPR036236">
    <property type="entry name" value="Znf_C2H2_sf"/>
</dbReference>
<feature type="domain" description="C2H2-type" evidence="1">
    <location>
        <begin position="18"/>
        <end position="40"/>
    </location>
</feature>
<dbReference type="EMBL" id="CAVLGL010000090">
    <property type="protein sequence ID" value="CAK1594577.1"/>
    <property type="molecule type" value="Genomic_DNA"/>
</dbReference>
<proteinExistence type="predicted"/>
<dbReference type="PROSITE" id="PS00028">
    <property type="entry name" value="ZINC_FINGER_C2H2_1"/>
    <property type="match status" value="1"/>
</dbReference>
<gene>
    <name evidence="2" type="ORF">PARMNEM_LOCUS14187</name>
</gene>
<evidence type="ECO:0000313" key="3">
    <source>
        <dbReference type="Proteomes" id="UP001314205"/>
    </source>
</evidence>
<sequence length="175" mass="21110">MNRYYKNVILCGEIDFYCLLCEESFELAEQVERHIRWEQHRKNIKNLSYIPKYKKDCIFMIGKYYYCEICNYVTTSVKQVKNHINDSTHLFRTKNPIITQKASDVTRNKNGLIKYHNMIMSKFEWHGIVNNHCFLCNTSVENVEHVKQRDHMIALVQSEMRKVKENEYNRKVKAF</sequence>
<evidence type="ECO:0000313" key="2">
    <source>
        <dbReference type="EMBL" id="CAK1594577.1"/>
    </source>
</evidence>
<name>A0AAV1LKG3_9NEOP</name>
<dbReference type="SUPFAM" id="SSF57667">
    <property type="entry name" value="beta-beta-alpha zinc fingers"/>
    <property type="match status" value="2"/>
</dbReference>
<protein>
    <recommendedName>
        <fullName evidence="1">C2H2-type domain-containing protein</fullName>
    </recommendedName>
</protein>
<dbReference type="Pfam" id="PF12874">
    <property type="entry name" value="zf-met"/>
    <property type="match status" value="1"/>
</dbReference>
<reference evidence="2 3" key="1">
    <citation type="submission" date="2023-11" db="EMBL/GenBank/DDBJ databases">
        <authorList>
            <person name="Hedman E."/>
            <person name="Englund M."/>
            <person name="Stromberg M."/>
            <person name="Nyberg Akerstrom W."/>
            <person name="Nylinder S."/>
            <person name="Jareborg N."/>
            <person name="Kallberg Y."/>
            <person name="Kronander E."/>
        </authorList>
    </citation>
    <scope>NUCLEOTIDE SEQUENCE [LARGE SCALE GENOMIC DNA]</scope>
</reference>
<dbReference type="InterPro" id="IPR013087">
    <property type="entry name" value="Znf_C2H2_type"/>
</dbReference>
<dbReference type="SMART" id="SM00355">
    <property type="entry name" value="ZnF_C2H2"/>
    <property type="match status" value="2"/>
</dbReference>
<organism evidence="2 3">
    <name type="scientific">Parnassius mnemosyne</name>
    <name type="common">clouded apollo</name>
    <dbReference type="NCBI Taxonomy" id="213953"/>
    <lineage>
        <taxon>Eukaryota</taxon>
        <taxon>Metazoa</taxon>
        <taxon>Ecdysozoa</taxon>
        <taxon>Arthropoda</taxon>
        <taxon>Hexapoda</taxon>
        <taxon>Insecta</taxon>
        <taxon>Pterygota</taxon>
        <taxon>Neoptera</taxon>
        <taxon>Endopterygota</taxon>
        <taxon>Lepidoptera</taxon>
        <taxon>Glossata</taxon>
        <taxon>Ditrysia</taxon>
        <taxon>Papilionoidea</taxon>
        <taxon>Papilionidae</taxon>
        <taxon>Parnassiinae</taxon>
        <taxon>Parnassini</taxon>
        <taxon>Parnassius</taxon>
        <taxon>Driopa</taxon>
    </lineage>
</organism>
<accession>A0AAV1LKG3</accession>
<keyword evidence="3" id="KW-1185">Reference proteome</keyword>
<dbReference type="Gene3D" id="3.30.160.60">
    <property type="entry name" value="Classic Zinc Finger"/>
    <property type="match status" value="1"/>
</dbReference>
<dbReference type="Proteomes" id="UP001314205">
    <property type="component" value="Unassembled WGS sequence"/>
</dbReference>
<comment type="caution">
    <text evidence="2">The sequence shown here is derived from an EMBL/GenBank/DDBJ whole genome shotgun (WGS) entry which is preliminary data.</text>
</comment>